<feature type="compositionally biased region" description="Basic and acidic residues" evidence="1">
    <location>
        <begin position="163"/>
        <end position="183"/>
    </location>
</feature>
<comment type="caution">
    <text evidence="3">The sequence shown here is derived from an EMBL/GenBank/DDBJ whole genome shotgun (WGS) entry which is preliminary data.</text>
</comment>
<feature type="compositionally biased region" description="Basic and acidic residues" evidence="1">
    <location>
        <begin position="1"/>
        <end position="17"/>
    </location>
</feature>
<feature type="compositionally biased region" description="Low complexity" evidence="1">
    <location>
        <begin position="212"/>
        <end position="223"/>
    </location>
</feature>
<feature type="compositionally biased region" description="Basic and acidic residues" evidence="1">
    <location>
        <begin position="33"/>
        <end position="48"/>
    </location>
</feature>
<dbReference type="CDD" id="cd15457">
    <property type="entry name" value="NADAR"/>
    <property type="match status" value="1"/>
</dbReference>
<evidence type="ECO:0000256" key="1">
    <source>
        <dbReference type="SAM" id="MobiDB-lite"/>
    </source>
</evidence>
<protein>
    <recommendedName>
        <fullName evidence="2">NADAR domain-containing protein</fullName>
    </recommendedName>
</protein>
<organism evidence="3 5">
    <name type="scientific">Mytilus galloprovincialis</name>
    <name type="common">Mediterranean mussel</name>
    <dbReference type="NCBI Taxonomy" id="29158"/>
    <lineage>
        <taxon>Eukaryota</taxon>
        <taxon>Metazoa</taxon>
        <taxon>Spiralia</taxon>
        <taxon>Lophotrochozoa</taxon>
        <taxon>Mollusca</taxon>
        <taxon>Bivalvia</taxon>
        <taxon>Autobranchia</taxon>
        <taxon>Pteriomorphia</taxon>
        <taxon>Mytilida</taxon>
        <taxon>Mytiloidea</taxon>
        <taxon>Mytilidae</taxon>
        <taxon>Mytilinae</taxon>
        <taxon>Mytilus</taxon>
    </lineage>
</organism>
<evidence type="ECO:0000259" key="2">
    <source>
        <dbReference type="Pfam" id="PF08719"/>
    </source>
</evidence>
<dbReference type="OrthoDB" id="206452at2759"/>
<feature type="region of interest" description="Disordered" evidence="1">
    <location>
        <begin position="1"/>
        <end position="195"/>
    </location>
</feature>
<dbReference type="AlphaFoldDB" id="A0A8B6CD26"/>
<reference evidence="3" key="1">
    <citation type="submission" date="2018-11" db="EMBL/GenBank/DDBJ databases">
        <authorList>
            <person name="Alioto T."/>
            <person name="Alioto T."/>
        </authorList>
    </citation>
    <scope>NUCLEOTIDE SEQUENCE</scope>
</reference>
<dbReference type="Pfam" id="PF08719">
    <property type="entry name" value="NADAR"/>
    <property type="match status" value="1"/>
</dbReference>
<proteinExistence type="predicted"/>
<evidence type="ECO:0000313" key="3">
    <source>
        <dbReference type="EMBL" id="VDI02756.1"/>
    </source>
</evidence>
<dbReference type="EMBL" id="UYJE01001519">
    <property type="protein sequence ID" value="VDI02756.1"/>
    <property type="molecule type" value="Genomic_DNA"/>
</dbReference>
<name>A0A8B6CD26_MYTGA</name>
<feature type="region of interest" description="Disordered" evidence="1">
    <location>
        <begin position="207"/>
        <end position="242"/>
    </location>
</feature>
<gene>
    <name evidence="4" type="ORF">MGAL_10B060681</name>
    <name evidence="3" type="ORF">MGAL_10B087518</name>
</gene>
<evidence type="ECO:0000313" key="5">
    <source>
        <dbReference type="Proteomes" id="UP000596742"/>
    </source>
</evidence>
<dbReference type="EMBL" id="UYJE01009056">
    <property type="protein sequence ID" value="VDI69638.1"/>
    <property type="molecule type" value="Genomic_DNA"/>
</dbReference>
<feature type="compositionally biased region" description="Basic and acidic residues" evidence="1">
    <location>
        <begin position="414"/>
        <end position="433"/>
    </location>
</feature>
<feature type="domain" description="NADAR" evidence="2">
    <location>
        <begin position="252"/>
        <end position="401"/>
    </location>
</feature>
<dbReference type="InterPro" id="IPR012816">
    <property type="entry name" value="NADAR"/>
</dbReference>
<sequence>MEPQEGKKHNTTGKRENSYSVDVYNPTKRHKKDRNEQNRHHRHERSEGRNSWAGFEDSQNPGRTERSNSWSAYVDTQSFKSTKRRDSWSSSEDSQTHKRHDSYPFIRNNHNTRGIETDTTRSTHKAKQAPRSPERYGSWPTSKDGRSRKRSDRGDSWSASEYNDTRRSSSKRDKWTSSKDRHTTRSSGGRDSWSLITDIKPTKRIERRDYNLSDNNRNSSSSRTLKRHSWPTSKDNQTSRRYDTANDREFEFFWKSHSPYSQWYLSNFTVDGITFNCTEQFMMYSKAKLFKDKETASEILAEHEPREHKRLGRQVKNFDQNTWDDNCMDIVIRGNKAKFEQNEDLMKTILKTFPKTLAEASPFDTIWGIGLSADDPRALNKETWKGKNLLGHALTKIRDRFVEKKEKVKRQKKKTEEKQQNKKNKEEDKKIRR</sequence>
<dbReference type="InterPro" id="IPR037238">
    <property type="entry name" value="YbiA-like_sf"/>
</dbReference>
<dbReference type="Proteomes" id="UP000596742">
    <property type="component" value="Unassembled WGS sequence"/>
</dbReference>
<feature type="region of interest" description="Disordered" evidence="1">
    <location>
        <begin position="405"/>
        <end position="433"/>
    </location>
</feature>
<feature type="compositionally biased region" description="Polar residues" evidence="1">
    <location>
        <begin position="57"/>
        <end position="80"/>
    </location>
</feature>
<evidence type="ECO:0000313" key="4">
    <source>
        <dbReference type="EMBL" id="VDI69638.1"/>
    </source>
</evidence>
<keyword evidence="5" id="KW-1185">Reference proteome</keyword>
<accession>A0A8B6CD26</accession>
<dbReference type="SUPFAM" id="SSF143990">
    <property type="entry name" value="YbiA-like"/>
    <property type="match status" value="1"/>
</dbReference>
<dbReference type="Gene3D" id="1.10.357.40">
    <property type="entry name" value="YbiA-like"/>
    <property type="match status" value="1"/>
</dbReference>
<dbReference type="NCBIfam" id="TIGR02464">
    <property type="entry name" value="ribofla_fusion"/>
    <property type="match status" value="1"/>
</dbReference>